<keyword evidence="5 10" id="KW-0347">Helicase</keyword>
<sequence>MLSSKSRGVHSHIKGLGLDDQGEPIDTPFSFVGQENAREAAGLIVEMVKQKKMAGKGLLLVGPSGCGKTALAVAISEELGIKTPFNILNGSEVYSSEVKKTEVLQAALRKAILVRINEFKNIYEGEVVNLDIVEENDLFDNEAMSIKEVNITLRATKGTKTFKISKQLYEQINQQNIKKGDVVYIETSAGIIKKMGRGESHMNDYDLESEKYVPLPKGDIFRKKEIVQETTLHSLDSSFVHPTGQDVVSLTSQVLNTKKVEITERLRNEVDLMVNNYVEVGKADIIPGVLFIDEANVLDLECFTFLHKAIDSANSPIIILASNDINNYNINNYNINNYNINNYDKNSIGIPQDFLNRLMIIPIKKNTPENNNRIIQMRLTEEEVEISKDGLDFLFELCKTKSLRYCLSLISLFKTYNKEITKVEIEELSELFLDC</sequence>
<evidence type="ECO:0000256" key="7">
    <source>
        <dbReference type="ARBA" id="ARBA00022853"/>
    </source>
</evidence>
<evidence type="ECO:0000313" key="13">
    <source>
        <dbReference type="EMBL" id="KAF9764922.1"/>
    </source>
</evidence>
<keyword evidence="7 10" id="KW-0156">Chromatin regulator</keyword>
<protein>
    <recommendedName>
        <fullName evidence="10">RuvB-like helicase</fullName>
        <ecNumber evidence="10">3.6.4.12</ecNumber>
    </recommendedName>
</protein>
<dbReference type="GO" id="GO:0005634">
    <property type="term" value="C:nucleus"/>
    <property type="evidence" value="ECO:0007669"/>
    <property type="project" value="UniProtKB-SubCell"/>
</dbReference>
<keyword evidence="8 10" id="KW-0539">Nucleus</keyword>
<dbReference type="GO" id="GO:0006281">
    <property type="term" value="P:DNA repair"/>
    <property type="evidence" value="ECO:0007669"/>
    <property type="project" value="UniProtKB-KW"/>
</dbReference>
<keyword evidence="3 10" id="KW-0547">Nucleotide-binding</keyword>
<evidence type="ECO:0000256" key="1">
    <source>
        <dbReference type="ARBA" id="ARBA00004123"/>
    </source>
</evidence>
<dbReference type="Gene3D" id="1.10.8.60">
    <property type="match status" value="1"/>
</dbReference>
<dbReference type="InterPro" id="IPR003593">
    <property type="entry name" value="AAA+_ATPase"/>
</dbReference>
<evidence type="ECO:0000259" key="12">
    <source>
        <dbReference type="SMART" id="SM00382"/>
    </source>
</evidence>
<evidence type="ECO:0000256" key="2">
    <source>
        <dbReference type="ARBA" id="ARBA00007519"/>
    </source>
</evidence>
<dbReference type="InterPro" id="IPR027417">
    <property type="entry name" value="P-loop_NTPase"/>
</dbReference>
<keyword evidence="10" id="KW-0804">Transcription</keyword>
<dbReference type="InterPro" id="IPR010339">
    <property type="entry name" value="TIP49_P-loop"/>
</dbReference>
<evidence type="ECO:0000256" key="4">
    <source>
        <dbReference type="ARBA" id="ARBA00022801"/>
    </source>
</evidence>
<dbReference type="InterPro" id="IPR042487">
    <property type="entry name" value="RuvBL1/2_DNA/RNA_bd_dom"/>
</dbReference>
<dbReference type="GO" id="GO:0003678">
    <property type="term" value="F:DNA helicase activity"/>
    <property type="evidence" value="ECO:0007669"/>
    <property type="project" value="UniProtKB-EC"/>
</dbReference>
<dbReference type="Pfam" id="PF17856">
    <property type="entry name" value="TIP49_C"/>
    <property type="match status" value="1"/>
</dbReference>
<dbReference type="GO" id="GO:0005524">
    <property type="term" value="F:ATP binding"/>
    <property type="evidence" value="ECO:0007669"/>
    <property type="project" value="UniProtKB-KW"/>
</dbReference>
<dbReference type="Gene3D" id="2.40.50.360">
    <property type="entry name" value="RuvB-like helicase, domain II"/>
    <property type="match status" value="1"/>
</dbReference>
<name>A0A9P6H447_9MICR</name>
<dbReference type="GO" id="GO:0016787">
    <property type="term" value="F:hydrolase activity"/>
    <property type="evidence" value="ECO:0007669"/>
    <property type="project" value="UniProtKB-KW"/>
</dbReference>
<evidence type="ECO:0000256" key="3">
    <source>
        <dbReference type="ARBA" id="ARBA00022741"/>
    </source>
</evidence>
<dbReference type="AlphaFoldDB" id="A0A9P6H447"/>
<dbReference type="FunFam" id="2.40.50.360:FF:000001">
    <property type="entry name" value="RuvB-like helicase"/>
    <property type="match status" value="1"/>
</dbReference>
<comment type="similarity">
    <text evidence="2 10">Belongs to the RuvB family.</text>
</comment>
<organism evidence="13 14">
    <name type="scientific">Nosema granulosis</name>
    <dbReference type="NCBI Taxonomy" id="83296"/>
    <lineage>
        <taxon>Eukaryota</taxon>
        <taxon>Fungi</taxon>
        <taxon>Fungi incertae sedis</taxon>
        <taxon>Microsporidia</taxon>
        <taxon>Nosematidae</taxon>
        <taxon>Nosema</taxon>
    </lineage>
</organism>
<comment type="catalytic activity">
    <reaction evidence="9 10">
        <text>ATP + H2O = ADP + phosphate + H(+)</text>
        <dbReference type="Rhea" id="RHEA:13065"/>
        <dbReference type="ChEBI" id="CHEBI:15377"/>
        <dbReference type="ChEBI" id="CHEBI:15378"/>
        <dbReference type="ChEBI" id="CHEBI:30616"/>
        <dbReference type="ChEBI" id="CHEBI:43474"/>
        <dbReference type="ChEBI" id="CHEBI:456216"/>
        <dbReference type="EC" id="3.6.4.12"/>
    </reaction>
</comment>
<accession>A0A9P6H447</accession>
<keyword evidence="10" id="KW-0805">Transcription regulation</keyword>
<dbReference type="GO" id="GO:0006325">
    <property type="term" value="P:chromatin organization"/>
    <property type="evidence" value="ECO:0007669"/>
    <property type="project" value="UniProtKB-KW"/>
</dbReference>
<dbReference type="EC" id="3.6.4.12" evidence="10"/>
<dbReference type="EMBL" id="SBJO01000004">
    <property type="protein sequence ID" value="KAF9764922.1"/>
    <property type="molecule type" value="Genomic_DNA"/>
</dbReference>
<evidence type="ECO:0000256" key="6">
    <source>
        <dbReference type="ARBA" id="ARBA00022840"/>
    </source>
</evidence>
<keyword evidence="4 10" id="KW-0378">Hydrolase</keyword>
<dbReference type="PANTHER" id="PTHR11093">
    <property type="entry name" value="RUVB-RELATED REPTIN AND PONTIN"/>
    <property type="match status" value="1"/>
</dbReference>
<comment type="function">
    <text evidence="10">DNA helicase participates in several chromatin remodeling complexes, including the SWR1 and the INO80 complexes.</text>
</comment>
<reference evidence="13 14" key="1">
    <citation type="journal article" date="2020" name="Genome Biol. Evol.">
        <title>Comparative genomics of strictly vertically transmitted, feminizing microsporidia endosymbionts of amphipod crustaceans.</title>
        <authorList>
            <person name="Cormier A."/>
            <person name="Chebbi M.A."/>
            <person name="Giraud I."/>
            <person name="Wattier R."/>
            <person name="Teixeira M."/>
            <person name="Gilbert C."/>
            <person name="Rigaud T."/>
            <person name="Cordaux R."/>
        </authorList>
    </citation>
    <scope>NUCLEOTIDE SEQUENCE [LARGE SCALE GENOMIC DNA]</scope>
    <source>
        <strain evidence="13 14">Ou3-Ou53</strain>
    </source>
</reference>
<keyword evidence="6 10" id="KW-0067">ATP-binding</keyword>
<keyword evidence="10" id="KW-0234">DNA repair</keyword>
<comment type="caution">
    <text evidence="13">The sequence shown here is derived from an EMBL/GenBank/DDBJ whole genome shotgun (WGS) entry which is preliminary data.</text>
</comment>
<dbReference type="OrthoDB" id="10060499at2759"/>
<dbReference type="InterPro" id="IPR027238">
    <property type="entry name" value="RuvB-like"/>
</dbReference>
<dbReference type="InterPro" id="IPR041048">
    <property type="entry name" value="RuvB-like_C"/>
</dbReference>
<dbReference type="Gene3D" id="3.40.50.300">
    <property type="entry name" value="P-loop containing nucleotide triphosphate hydrolases"/>
    <property type="match status" value="1"/>
</dbReference>
<proteinExistence type="inferred from homology"/>
<evidence type="ECO:0000256" key="8">
    <source>
        <dbReference type="ARBA" id="ARBA00023242"/>
    </source>
</evidence>
<keyword evidence="10" id="KW-0227">DNA damage</keyword>
<evidence type="ECO:0000256" key="9">
    <source>
        <dbReference type="ARBA" id="ARBA00047995"/>
    </source>
</evidence>
<gene>
    <name evidence="13" type="primary">RVB1</name>
    <name evidence="13" type="ORF">NGRA_0145</name>
</gene>
<keyword evidence="14" id="KW-1185">Reference proteome</keyword>
<dbReference type="SMART" id="SM00382">
    <property type="entry name" value="AAA"/>
    <property type="match status" value="1"/>
</dbReference>
<evidence type="ECO:0000256" key="5">
    <source>
        <dbReference type="ARBA" id="ARBA00022806"/>
    </source>
</evidence>
<dbReference type="Proteomes" id="UP000740883">
    <property type="component" value="Unassembled WGS sequence"/>
</dbReference>
<evidence type="ECO:0000256" key="10">
    <source>
        <dbReference type="RuleBase" id="RU363048"/>
    </source>
</evidence>
<evidence type="ECO:0000256" key="11">
    <source>
        <dbReference type="SAM" id="MobiDB-lite"/>
    </source>
</evidence>
<dbReference type="Pfam" id="PF06068">
    <property type="entry name" value="TIP49"/>
    <property type="match status" value="1"/>
</dbReference>
<dbReference type="SUPFAM" id="SSF52540">
    <property type="entry name" value="P-loop containing nucleoside triphosphate hydrolases"/>
    <property type="match status" value="1"/>
</dbReference>
<comment type="subcellular location">
    <subcellularLocation>
        <location evidence="1 10">Nucleus</location>
    </subcellularLocation>
</comment>
<feature type="domain" description="AAA+ ATPase" evidence="12">
    <location>
        <begin position="54"/>
        <end position="367"/>
    </location>
</feature>
<evidence type="ECO:0000313" key="14">
    <source>
        <dbReference type="Proteomes" id="UP000740883"/>
    </source>
</evidence>
<feature type="region of interest" description="Disordered" evidence="11">
    <location>
        <begin position="1"/>
        <end position="21"/>
    </location>
</feature>